<dbReference type="PANTHER" id="PTHR43298">
    <property type="entry name" value="MULTIDRUG RESISTANCE PROTEIN NORM-RELATED"/>
    <property type="match status" value="1"/>
</dbReference>
<evidence type="ECO:0000256" key="9">
    <source>
        <dbReference type="ARBA" id="ARBA00031636"/>
    </source>
</evidence>
<feature type="transmembrane region" description="Helical" evidence="10">
    <location>
        <begin position="321"/>
        <end position="337"/>
    </location>
</feature>
<dbReference type="OrthoDB" id="9776324at2"/>
<evidence type="ECO:0000256" key="8">
    <source>
        <dbReference type="ARBA" id="ARBA00023136"/>
    </source>
</evidence>
<dbReference type="InterPro" id="IPR050222">
    <property type="entry name" value="MATE_MdtK"/>
</dbReference>
<evidence type="ECO:0000256" key="1">
    <source>
        <dbReference type="ARBA" id="ARBA00004651"/>
    </source>
</evidence>
<evidence type="ECO:0000256" key="4">
    <source>
        <dbReference type="ARBA" id="ARBA00022475"/>
    </source>
</evidence>
<keyword evidence="5 10" id="KW-0812">Transmembrane</keyword>
<dbReference type="NCBIfam" id="TIGR00797">
    <property type="entry name" value="matE"/>
    <property type="match status" value="1"/>
</dbReference>
<reference evidence="11 12" key="1">
    <citation type="submission" date="2015-06" db="EMBL/GenBank/DDBJ databases">
        <title>Prevotella sp. 109, sp. nov., a novel member of the family Prevotellaceae isolated from human faeces.</title>
        <authorList>
            <person name="Shkoporov A.N."/>
            <person name="Chaplin A.V."/>
            <person name="Kafarskaia L.I."/>
            <person name="Efimov B.A."/>
        </authorList>
    </citation>
    <scope>NUCLEOTIDE SEQUENCE [LARGE SCALE GENOMIC DNA]</scope>
    <source>
        <strain evidence="11 12">109</strain>
    </source>
</reference>
<sequence>MANINDMTVGSPTRDIIHFAVPLICGYILQQMYLIIDAAIVGQFIGVNALAAVGASSSIMFLIMGFCNGSCAGFAIPVAQEFGAKDYSKMRAYVSNALRIAAVIAVVITVITCIFCERILKIVNTPADIFHDAWLFLMLNFLAIPFTIAYNILSGFIRALGDSKQPFYFLIASSVVNILLDFLLIIAFGMGVEGAGIATMLSQIFASALCALYIKKRMRILIPQGRERAYNDKMVGKLLNNGIPMGLQFSITAIGTIMLQSANNALGTVYVASFTAAMRVKYLFTCVFENIGVAMATYCGQNIGARKLERIKLGMTSAVKIMLVYFVFTLIVIGLFADEMMLMFVKSTESEIISNAAMYMRISSYFFPVLGILTIFRYSLQGLGFSNLSMLSGVMEMIARCGVSLWLVPAFLFLGVCYGDPTAWIAADLFLVPAVVIVYKRLKKRMAKA</sequence>
<keyword evidence="6 10" id="KW-1133">Transmembrane helix</keyword>
<keyword evidence="2" id="KW-0813">Transport</keyword>
<comment type="subcellular location">
    <subcellularLocation>
        <location evidence="1">Cell membrane</location>
        <topology evidence="1">Multi-pass membrane protein</topology>
    </subcellularLocation>
</comment>
<name>A0A8E1USY6_9BACT</name>
<feature type="transmembrane region" description="Helical" evidence="10">
    <location>
        <begin position="238"/>
        <end position="262"/>
    </location>
</feature>
<dbReference type="InterPro" id="IPR048279">
    <property type="entry name" value="MdtK-like"/>
</dbReference>
<feature type="transmembrane region" description="Helical" evidence="10">
    <location>
        <begin position="167"/>
        <end position="188"/>
    </location>
</feature>
<keyword evidence="7" id="KW-0406">Ion transport</keyword>
<feature type="transmembrane region" description="Helical" evidence="10">
    <location>
        <begin position="357"/>
        <end position="376"/>
    </location>
</feature>
<feature type="transmembrane region" description="Helical" evidence="10">
    <location>
        <begin position="282"/>
        <end position="300"/>
    </location>
</feature>
<dbReference type="GO" id="GO:0005886">
    <property type="term" value="C:plasma membrane"/>
    <property type="evidence" value="ECO:0007669"/>
    <property type="project" value="UniProtKB-SubCell"/>
</dbReference>
<protein>
    <recommendedName>
        <fullName evidence="9">Multidrug-efflux transporter</fullName>
    </recommendedName>
</protein>
<feature type="transmembrane region" description="Helical" evidence="10">
    <location>
        <begin position="194"/>
        <end position="214"/>
    </location>
</feature>
<dbReference type="PIRSF" id="PIRSF006603">
    <property type="entry name" value="DinF"/>
    <property type="match status" value="1"/>
</dbReference>
<evidence type="ECO:0000256" key="2">
    <source>
        <dbReference type="ARBA" id="ARBA00022448"/>
    </source>
</evidence>
<proteinExistence type="predicted"/>
<evidence type="ECO:0000256" key="6">
    <source>
        <dbReference type="ARBA" id="ARBA00022989"/>
    </source>
</evidence>
<dbReference type="PANTHER" id="PTHR43298:SF2">
    <property type="entry name" value="FMN_FAD EXPORTER YEEO-RELATED"/>
    <property type="match status" value="1"/>
</dbReference>
<accession>A0A8E1USY6</accession>
<keyword evidence="8 10" id="KW-0472">Membrane</keyword>
<evidence type="ECO:0000256" key="3">
    <source>
        <dbReference type="ARBA" id="ARBA00022449"/>
    </source>
</evidence>
<gene>
    <name evidence="11" type="ORF">ACU52_00920</name>
</gene>
<dbReference type="RefSeq" id="WP_053397395.1">
    <property type="nucleotide sequence ID" value="NZ_DAWBWQ010000010.1"/>
</dbReference>
<evidence type="ECO:0000256" key="5">
    <source>
        <dbReference type="ARBA" id="ARBA00022692"/>
    </source>
</evidence>
<evidence type="ECO:0000256" key="10">
    <source>
        <dbReference type="SAM" id="Phobius"/>
    </source>
</evidence>
<dbReference type="InterPro" id="IPR002528">
    <property type="entry name" value="MATE_fam"/>
</dbReference>
<feature type="transmembrane region" description="Helical" evidence="10">
    <location>
        <begin position="133"/>
        <end position="155"/>
    </location>
</feature>
<feature type="transmembrane region" description="Helical" evidence="10">
    <location>
        <begin position="100"/>
        <end position="121"/>
    </location>
</feature>
<feature type="transmembrane region" description="Helical" evidence="10">
    <location>
        <begin position="397"/>
        <end position="416"/>
    </location>
</feature>
<dbReference type="AlphaFoldDB" id="A0A8E1USY6"/>
<keyword evidence="12" id="KW-1185">Reference proteome</keyword>
<organism evidence="11 12">
    <name type="scientific">Xylanibacter rarus</name>
    <dbReference type="NCBI Taxonomy" id="1676614"/>
    <lineage>
        <taxon>Bacteria</taxon>
        <taxon>Pseudomonadati</taxon>
        <taxon>Bacteroidota</taxon>
        <taxon>Bacteroidia</taxon>
        <taxon>Bacteroidales</taxon>
        <taxon>Prevotellaceae</taxon>
        <taxon>Xylanibacter</taxon>
    </lineage>
</organism>
<feature type="transmembrane region" description="Helical" evidence="10">
    <location>
        <begin position="422"/>
        <end position="439"/>
    </location>
</feature>
<dbReference type="GO" id="GO:0015297">
    <property type="term" value="F:antiporter activity"/>
    <property type="evidence" value="ECO:0007669"/>
    <property type="project" value="UniProtKB-KW"/>
</dbReference>
<dbReference type="GO" id="GO:0042910">
    <property type="term" value="F:xenobiotic transmembrane transporter activity"/>
    <property type="evidence" value="ECO:0007669"/>
    <property type="project" value="InterPro"/>
</dbReference>
<keyword evidence="4" id="KW-1003">Cell membrane</keyword>
<evidence type="ECO:0000256" key="7">
    <source>
        <dbReference type="ARBA" id="ARBA00023065"/>
    </source>
</evidence>
<keyword evidence="3" id="KW-0050">Antiport</keyword>
<evidence type="ECO:0000313" key="12">
    <source>
        <dbReference type="Proteomes" id="UP000036951"/>
    </source>
</evidence>
<dbReference type="CDD" id="cd13138">
    <property type="entry name" value="MATE_yoeA_like"/>
    <property type="match status" value="1"/>
</dbReference>
<dbReference type="Pfam" id="PF01554">
    <property type="entry name" value="MatE"/>
    <property type="match status" value="2"/>
</dbReference>
<dbReference type="GO" id="GO:0006811">
    <property type="term" value="P:monoatomic ion transport"/>
    <property type="evidence" value="ECO:0007669"/>
    <property type="project" value="UniProtKB-KW"/>
</dbReference>
<comment type="caution">
    <text evidence="11">The sequence shown here is derived from an EMBL/GenBank/DDBJ whole genome shotgun (WGS) entry which is preliminary data.</text>
</comment>
<dbReference type="Proteomes" id="UP000036951">
    <property type="component" value="Unassembled WGS sequence"/>
</dbReference>
<dbReference type="EMBL" id="LFQU01000001">
    <property type="protein sequence ID" value="KOO69742.1"/>
    <property type="molecule type" value="Genomic_DNA"/>
</dbReference>
<feature type="transmembrane region" description="Helical" evidence="10">
    <location>
        <begin position="59"/>
        <end position="79"/>
    </location>
</feature>
<evidence type="ECO:0000313" key="11">
    <source>
        <dbReference type="EMBL" id="KOO69742.1"/>
    </source>
</evidence>